<accession>A0A0G0D9W1</accession>
<name>A0A0G0D9W1_9BACT</name>
<dbReference type="PATRIC" id="fig|1618727.3.peg.293"/>
<dbReference type="InterPro" id="IPR002208">
    <property type="entry name" value="SecY/SEC61-alpha"/>
</dbReference>
<evidence type="ECO:0000256" key="2">
    <source>
        <dbReference type="ARBA" id="ARBA00005751"/>
    </source>
</evidence>
<dbReference type="PIRSF" id="PIRSF004557">
    <property type="entry name" value="SecY"/>
    <property type="match status" value="1"/>
</dbReference>
<keyword evidence="8 10" id="KW-0472">Membrane</keyword>
<feature type="transmembrane region" description="Helical" evidence="10">
    <location>
        <begin position="67"/>
        <end position="91"/>
    </location>
</feature>
<dbReference type="FunFam" id="1.10.3370.10:FF:000001">
    <property type="entry name" value="Preprotein translocase subunit SecY"/>
    <property type="match status" value="1"/>
</dbReference>
<comment type="caution">
    <text evidence="14">The sequence shown here is derived from an EMBL/GenBank/DDBJ whole genome shotgun (WGS) entry which is preliminary data.</text>
</comment>
<evidence type="ECO:0000256" key="12">
    <source>
        <dbReference type="RuleBase" id="RU003484"/>
    </source>
</evidence>
<sequence>MQKFFQIFKIKELRDKILIVAFLLLCFRALAIIAIPNIDAARLKDFFASNQLLGFFNLFSGGGLENLSIVMLGVAPYITATIIMQLLTMIFPSFKAMYYEEGAAGKAKFNRYSRYLTVPLATLQGYGFLNLLASQNIIQSVELLSIGTLRSIILITAGTLILMWIGELISEQKIGNGISLIIFAGIVSSLPRVIQGLYLDYQAGALVVDTVVVFIVVAILVIAGVVFIQEGERKIPIAYAKRVRGTKMYGGAQSYLPLKVNQAGVIPIIFAISILLFPQFLAQISSVVSSNLSLKLNEIVTNLFNNQYFYSAIYFALVVIFTYFYTAITFDPKEIAKNLQNAGGFITGIRPGESTAIILSKIINRLTLSGAIFLGVIAILPNLTQMVTGIQFLTLGGTALLIVVSVALEIMKQIESQLVMREYEGV</sequence>
<dbReference type="EMBL" id="LBQW01000018">
    <property type="protein sequence ID" value="KKP85421.1"/>
    <property type="molecule type" value="Genomic_DNA"/>
</dbReference>
<keyword evidence="6 10" id="KW-1133">Transmembrane helix</keyword>
<dbReference type="Proteomes" id="UP000186383">
    <property type="component" value="Unassembled WGS sequence"/>
</dbReference>
<feature type="transmembrane region" description="Helical" evidence="10">
    <location>
        <begin position="177"/>
        <end position="194"/>
    </location>
</feature>
<comment type="function">
    <text evidence="10 11">The central subunit of the protein translocation channel SecYEG. Consists of two halves formed by TMs 1-5 and 6-10. These two domains form a lateral gate at the front which open onto the bilayer between TMs 2 and 7, and are clamped together by SecE at the back. The channel is closed by both a pore ring composed of hydrophobic SecY resides and a short helix (helix 2A) on the extracellular side of the membrane which forms a plug. The plug probably moves laterally to allow the channel to open. The ring and the pore may move independently.</text>
</comment>
<dbReference type="InterPro" id="IPR030659">
    <property type="entry name" value="SecY_CS"/>
</dbReference>
<evidence type="ECO:0000256" key="3">
    <source>
        <dbReference type="ARBA" id="ARBA00022448"/>
    </source>
</evidence>
<proteinExistence type="inferred from homology"/>
<dbReference type="SUPFAM" id="SSF103491">
    <property type="entry name" value="Preprotein translocase SecY subunit"/>
    <property type="match status" value="1"/>
</dbReference>
<organism evidence="14 15">
    <name type="scientific">Candidatus Nomurabacteria bacterium GW2011_GWA1_35_8</name>
    <dbReference type="NCBI Taxonomy" id="1618727"/>
    <lineage>
        <taxon>Bacteria</taxon>
        <taxon>Candidatus Nomuraibacteriota</taxon>
    </lineage>
</organism>
<feature type="transmembrane region" description="Helical" evidence="10">
    <location>
        <begin position="390"/>
        <end position="411"/>
    </location>
</feature>
<keyword evidence="7 10" id="KW-0811">Translocation</keyword>
<dbReference type="Gene3D" id="1.10.3370.10">
    <property type="entry name" value="SecY subunit domain"/>
    <property type="match status" value="1"/>
</dbReference>
<dbReference type="PRINTS" id="PR00303">
    <property type="entry name" value="SECYTRNLCASE"/>
</dbReference>
<evidence type="ECO:0000313" key="15">
    <source>
        <dbReference type="Proteomes" id="UP000186383"/>
    </source>
</evidence>
<comment type="similarity">
    <text evidence="2 10 13">Belongs to the SecY/SEC61-alpha family.</text>
</comment>
<gene>
    <name evidence="10" type="primary">secY</name>
    <name evidence="14" type="ORF">UR88_C0018G0002</name>
</gene>
<protein>
    <recommendedName>
        <fullName evidence="9 10">Protein translocase subunit SecY</fullName>
    </recommendedName>
</protein>
<evidence type="ECO:0000256" key="4">
    <source>
        <dbReference type="ARBA" id="ARBA00022692"/>
    </source>
</evidence>
<dbReference type="InterPro" id="IPR026593">
    <property type="entry name" value="SecY"/>
</dbReference>
<evidence type="ECO:0000313" key="14">
    <source>
        <dbReference type="EMBL" id="KKP85421.1"/>
    </source>
</evidence>
<evidence type="ECO:0000256" key="9">
    <source>
        <dbReference type="ARBA" id="ARBA00039733"/>
    </source>
</evidence>
<comment type="subunit">
    <text evidence="10">Component of the Sec protein translocase complex. Heterotrimer consisting of SecY, SecE and SecG subunits. The heterotrimers can form oligomers, although 1 heterotrimer is thought to be able to translocate proteins. Interacts with the ribosome. Interacts with SecDF, and other proteins may be involved. Interacts with SecA.</text>
</comment>
<dbReference type="GO" id="GO:0065002">
    <property type="term" value="P:intracellular protein transmembrane transport"/>
    <property type="evidence" value="ECO:0007669"/>
    <property type="project" value="UniProtKB-UniRule"/>
</dbReference>
<keyword evidence="10" id="KW-1003">Cell membrane</keyword>
<dbReference type="InterPro" id="IPR023201">
    <property type="entry name" value="SecY_dom_sf"/>
</dbReference>
<dbReference type="GO" id="GO:0006605">
    <property type="term" value="P:protein targeting"/>
    <property type="evidence" value="ECO:0007669"/>
    <property type="project" value="UniProtKB-UniRule"/>
</dbReference>
<keyword evidence="3 10" id="KW-0813">Transport</keyword>
<dbReference type="AlphaFoldDB" id="A0A0G0D9W1"/>
<keyword evidence="4 10" id="KW-0812">Transmembrane</keyword>
<evidence type="ECO:0000256" key="1">
    <source>
        <dbReference type="ARBA" id="ARBA00004141"/>
    </source>
</evidence>
<feature type="transmembrane region" description="Helical" evidence="10">
    <location>
        <begin position="366"/>
        <end position="384"/>
    </location>
</feature>
<feature type="transmembrane region" description="Helical" evidence="10">
    <location>
        <begin position="144"/>
        <end position="165"/>
    </location>
</feature>
<dbReference type="PROSITE" id="PS00756">
    <property type="entry name" value="SECY_2"/>
    <property type="match status" value="1"/>
</dbReference>
<evidence type="ECO:0000256" key="13">
    <source>
        <dbReference type="RuleBase" id="RU004349"/>
    </source>
</evidence>
<keyword evidence="5 10" id="KW-0653">Protein transport</keyword>
<feature type="transmembrane region" description="Helical" evidence="10">
    <location>
        <begin position="112"/>
        <end position="132"/>
    </location>
</feature>
<feature type="transmembrane region" description="Helical" evidence="10">
    <location>
        <begin position="308"/>
        <end position="328"/>
    </location>
</feature>
<evidence type="ECO:0000256" key="10">
    <source>
        <dbReference type="HAMAP-Rule" id="MF_01465"/>
    </source>
</evidence>
<evidence type="ECO:0000256" key="11">
    <source>
        <dbReference type="RuleBase" id="RU000537"/>
    </source>
</evidence>
<feature type="transmembrane region" description="Helical" evidence="10">
    <location>
        <begin position="206"/>
        <end position="228"/>
    </location>
</feature>
<evidence type="ECO:0000256" key="5">
    <source>
        <dbReference type="ARBA" id="ARBA00022927"/>
    </source>
</evidence>
<dbReference type="Pfam" id="PF00344">
    <property type="entry name" value="SecY"/>
    <property type="match status" value="1"/>
</dbReference>
<dbReference type="HAMAP" id="MF_01465">
    <property type="entry name" value="SecY"/>
    <property type="match status" value="1"/>
</dbReference>
<dbReference type="PANTHER" id="PTHR10906">
    <property type="entry name" value="SECY/SEC61-ALPHA FAMILY MEMBER"/>
    <property type="match status" value="1"/>
</dbReference>
<evidence type="ECO:0000256" key="7">
    <source>
        <dbReference type="ARBA" id="ARBA00023010"/>
    </source>
</evidence>
<dbReference type="NCBIfam" id="TIGR00967">
    <property type="entry name" value="3a0501s007"/>
    <property type="match status" value="1"/>
</dbReference>
<comment type="subcellular location">
    <subcellularLocation>
        <location evidence="10">Cell membrane</location>
        <topology evidence="10">Multi-pass membrane protein</topology>
    </subcellularLocation>
    <subcellularLocation>
        <location evidence="1 12">Membrane</location>
        <topology evidence="1 12">Multi-pass membrane protein</topology>
    </subcellularLocation>
</comment>
<reference evidence="14 15" key="1">
    <citation type="journal article" date="2015" name="Nature">
        <title>rRNA introns, odd ribosomes, and small enigmatic genomes across a large radiation of phyla.</title>
        <authorList>
            <person name="Brown C.T."/>
            <person name="Hug L.A."/>
            <person name="Thomas B.C."/>
            <person name="Sharon I."/>
            <person name="Castelle C.J."/>
            <person name="Singh A."/>
            <person name="Wilkins M.J."/>
            <person name="Williams K.H."/>
            <person name="Banfield J.F."/>
        </authorList>
    </citation>
    <scope>NUCLEOTIDE SEQUENCE [LARGE SCALE GENOMIC DNA]</scope>
</reference>
<dbReference type="GO" id="GO:0005886">
    <property type="term" value="C:plasma membrane"/>
    <property type="evidence" value="ECO:0007669"/>
    <property type="project" value="UniProtKB-SubCell"/>
</dbReference>
<evidence type="ECO:0000256" key="6">
    <source>
        <dbReference type="ARBA" id="ARBA00022989"/>
    </source>
</evidence>
<dbReference type="GO" id="GO:0043952">
    <property type="term" value="P:protein transport by the Sec complex"/>
    <property type="evidence" value="ECO:0007669"/>
    <property type="project" value="UniProtKB-UniRule"/>
</dbReference>
<comment type="caution">
    <text evidence="10">Lacks conserved residue(s) required for the propagation of feature annotation.</text>
</comment>
<evidence type="ECO:0000256" key="8">
    <source>
        <dbReference type="ARBA" id="ARBA00023136"/>
    </source>
</evidence>
<feature type="transmembrane region" description="Helical" evidence="10">
    <location>
        <begin position="265"/>
        <end position="288"/>
    </location>
</feature>
<dbReference type="PROSITE" id="PS00755">
    <property type="entry name" value="SECY_1"/>
    <property type="match status" value="1"/>
</dbReference>